<dbReference type="InterPro" id="IPR005185">
    <property type="entry name" value="YccF"/>
</dbReference>
<dbReference type="PANTHER" id="PTHR42903:SF1">
    <property type="entry name" value="INNER MEMBRANE PROTEIN YCCF"/>
    <property type="match status" value="1"/>
</dbReference>
<feature type="transmembrane region" description="Helical" evidence="1">
    <location>
        <begin position="7"/>
        <end position="35"/>
    </location>
</feature>
<evidence type="ECO:0000256" key="1">
    <source>
        <dbReference type="SAM" id="Phobius"/>
    </source>
</evidence>
<keyword evidence="1" id="KW-0472">Membrane</keyword>
<feature type="domain" description="Inner membrane component" evidence="2">
    <location>
        <begin position="4"/>
        <end position="54"/>
    </location>
</feature>
<name>A0A936NC42_9ACTN</name>
<dbReference type="EMBL" id="JADJZA010000007">
    <property type="protein sequence ID" value="MBK9297587.1"/>
    <property type="molecule type" value="Genomic_DNA"/>
</dbReference>
<reference evidence="3 4" key="1">
    <citation type="submission" date="2020-10" db="EMBL/GenBank/DDBJ databases">
        <title>Connecting structure to function with the recovery of over 1000 high-quality activated sludge metagenome-assembled genomes encoding full-length rRNA genes using long-read sequencing.</title>
        <authorList>
            <person name="Singleton C.M."/>
            <person name="Petriglieri F."/>
            <person name="Kristensen J.M."/>
            <person name="Kirkegaard R.H."/>
            <person name="Michaelsen T.Y."/>
            <person name="Andersen M.H."/>
            <person name="Karst S.M."/>
            <person name="Dueholm M.S."/>
            <person name="Nielsen P.H."/>
            <person name="Albertsen M."/>
        </authorList>
    </citation>
    <scope>NUCLEOTIDE SEQUENCE [LARGE SCALE GENOMIC DNA]</scope>
    <source>
        <strain evidence="3">Lyne_18-Q3-R50-59_MAXAC.006</strain>
    </source>
</reference>
<dbReference type="Pfam" id="PF03733">
    <property type="entry name" value="YccF"/>
    <property type="match status" value="2"/>
</dbReference>
<dbReference type="PANTHER" id="PTHR42903">
    <property type="entry name" value="INNER MEMBRANE PROTEIN YCCF"/>
    <property type="match status" value="1"/>
</dbReference>
<dbReference type="NCBIfam" id="NF008740">
    <property type="entry name" value="PRK11770.1-2"/>
    <property type="match status" value="1"/>
</dbReference>
<evidence type="ECO:0000259" key="2">
    <source>
        <dbReference type="Pfam" id="PF03733"/>
    </source>
</evidence>
<dbReference type="InterPro" id="IPR052937">
    <property type="entry name" value="Inner_membrane_protein"/>
</dbReference>
<organism evidence="3 4">
    <name type="scientific">Candidatus Neomicrothrix subdominans</name>
    <dbReference type="NCBI Taxonomy" id="2954438"/>
    <lineage>
        <taxon>Bacteria</taxon>
        <taxon>Bacillati</taxon>
        <taxon>Actinomycetota</taxon>
        <taxon>Acidimicrobiia</taxon>
        <taxon>Acidimicrobiales</taxon>
        <taxon>Microthrixaceae</taxon>
        <taxon>Candidatus Neomicrothrix</taxon>
    </lineage>
</organism>
<protein>
    <submittedName>
        <fullName evidence="3">YccF domain-containing protein</fullName>
    </submittedName>
</protein>
<proteinExistence type="predicted"/>
<feature type="transmembrane region" description="Helical" evidence="1">
    <location>
        <begin position="81"/>
        <end position="103"/>
    </location>
</feature>
<dbReference type="Proteomes" id="UP000727993">
    <property type="component" value="Unassembled WGS sequence"/>
</dbReference>
<sequence length="143" mass="15390">MRTIGNILWFIFAGVWLALGYALAGLVMCITIIGIPFGVQAFKLAAFTLWPFGKTVVRSSDGGCLEVGANVVWLVLFGWEIFLAHLAAGLLLCITIIGIPFGIQAFKLSVLSLWPFGRSIVHLDDLPANAVVSYAVPADPTQK</sequence>
<comment type="caution">
    <text evidence="3">The sequence shown here is derived from an EMBL/GenBank/DDBJ whole genome shotgun (WGS) entry which is preliminary data.</text>
</comment>
<keyword evidence="1" id="KW-0812">Transmembrane</keyword>
<feature type="domain" description="Inner membrane component" evidence="2">
    <location>
        <begin position="69"/>
        <end position="118"/>
    </location>
</feature>
<gene>
    <name evidence="3" type="ORF">IPN02_12300</name>
</gene>
<dbReference type="AlphaFoldDB" id="A0A936NC42"/>
<accession>A0A936NC42</accession>
<keyword evidence="1" id="KW-1133">Transmembrane helix</keyword>
<dbReference type="InterPro" id="IPR031308">
    <property type="entry name" value="UCP028777"/>
</dbReference>
<evidence type="ECO:0000313" key="3">
    <source>
        <dbReference type="EMBL" id="MBK9297587.1"/>
    </source>
</evidence>
<evidence type="ECO:0000313" key="4">
    <source>
        <dbReference type="Proteomes" id="UP000727993"/>
    </source>
</evidence>
<dbReference type="GO" id="GO:0005886">
    <property type="term" value="C:plasma membrane"/>
    <property type="evidence" value="ECO:0007669"/>
    <property type="project" value="TreeGrafter"/>
</dbReference>
<dbReference type="PIRSF" id="PIRSF028777">
    <property type="entry name" value="UCP028777"/>
    <property type="match status" value="1"/>
</dbReference>